<comment type="caution">
    <text evidence="2">The sequence shown here is derived from an EMBL/GenBank/DDBJ whole genome shotgun (WGS) entry which is preliminary data.</text>
</comment>
<evidence type="ECO:0000313" key="2">
    <source>
        <dbReference type="EMBL" id="PJO63370.1"/>
    </source>
</evidence>
<protein>
    <submittedName>
        <fullName evidence="2">Uncharacterized protein</fullName>
    </submittedName>
</protein>
<dbReference type="RefSeq" id="WP_009961781.1">
    <property type="nucleotide sequence ID" value="NZ_CFVI01000027.1"/>
</dbReference>
<keyword evidence="1" id="KW-0472">Membrane</keyword>
<proteinExistence type="predicted"/>
<feature type="transmembrane region" description="Helical" evidence="1">
    <location>
        <begin position="62"/>
        <end position="80"/>
    </location>
</feature>
<keyword evidence="1" id="KW-1133">Transmembrane helix</keyword>
<accession>A0AAX0U5B7</accession>
<sequence length="83" mass="8957">MEEPQHELKSFYGKYENLDVHQSSSWYAAVAFHLAKLTRSKLAIVAMVVVDAIAAFKGLPGLITLTSVGAILLLGLIGGIRES</sequence>
<organism evidence="2 3">
    <name type="scientific">Burkholderia pseudomallei</name>
    <name type="common">Pseudomonas pseudomallei</name>
    <dbReference type="NCBI Taxonomy" id="28450"/>
    <lineage>
        <taxon>Bacteria</taxon>
        <taxon>Pseudomonadati</taxon>
        <taxon>Pseudomonadota</taxon>
        <taxon>Betaproteobacteria</taxon>
        <taxon>Burkholderiales</taxon>
        <taxon>Burkholderiaceae</taxon>
        <taxon>Burkholderia</taxon>
        <taxon>pseudomallei group</taxon>
    </lineage>
</organism>
<keyword evidence="1" id="KW-0812">Transmembrane</keyword>
<name>A0AAX0U5B7_BURPE</name>
<dbReference type="EMBL" id="PHRB01000033">
    <property type="protein sequence ID" value="PJO63370.1"/>
    <property type="molecule type" value="Genomic_DNA"/>
</dbReference>
<gene>
    <name evidence="2" type="ORF">CWD88_26680</name>
</gene>
<evidence type="ECO:0000256" key="1">
    <source>
        <dbReference type="SAM" id="Phobius"/>
    </source>
</evidence>
<dbReference type="AlphaFoldDB" id="A0AAX0U5B7"/>
<evidence type="ECO:0000313" key="3">
    <source>
        <dbReference type="Proteomes" id="UP000231878"/>
    </source>
</evidence>
<reference evidence="2 3" key="1">
    <citation type="submission" date="2017-11" db="EMBL/GenBank/DDBJ databases">
        <title>Molecular characterization of Burkholderia pseudomallei and closely related isolates from Vietnam.</title>
        <authorList>
            <person name="Ustinov D.V."/>
            <person name="Antonov A.S."/>
            <person name="Avdusheva E.F."/>
            <person name="Shpak I.M."/>
            <person name="Zakharova I.B."/>
            <person name="Thi L.A."/>
            <person name="Teteryatnikova N."/>
            <person name="Lopasteyskaya Y.A."/>
            <person name="Kuzyutina J.A."/>
            <person name="Ngo T.N."/>
            <person name="Victorov D.V."/>
        </authorList>
    </citation>
    <scope>NUCLEOTIDE SEQUENCE [LARGE SCALE GENOMIC DNA]</scope>
    <source>
        <strain evidence="2 3">V1512</strain>
    </source>
</reference>
<dbReference type="Proteomes" id="UP000231878">
    <property type="component" value="Unassembled WGS sequence"/>
</dbReference>